<organism evidence="1 2">
    <name type="scientific">Hibiscus sabdariffa</name>
    <name type="common">roselle</name>
    <dbReference type="NCBI Taxonomy" id="183260"/>
    <lineage>
        <taxon>Eukaryota</taxon>
        <taxon>Viridiplantae</taxon>
        <taxon>Streptophyta</taxon>
        <taxon>Embryophyta</taxon>
        <taxon>Tracheophyta</taxon>
        <taxon>Spermatophyta</taxon>
        <taxon>Magnoliopsida</taxon>
        <taxon>eudicotyledons</taxon>
        <taxon>Gunneridae</taxon>
        <taxon>Pentapetalae</taxon>
        <taxon>rosids</taxon>
        <taxon>malvids</taxon>
        <taxon>Malvales</taxon>
        <taxon>Malvaceae</taxon>
        <taxon>Malvoideae</taxon>
        <taxon>Hibiscus</taxon>
    </lineage>
</organism>
<evidence type="ECO:0000313" key="2">
    <source>
        <dbReference type="Proteomes" id="UP001472677"/>
    </source>
</evidence>
<keyword evidence="2" id="KW-1185">Reference proteome</keyword>
<evidence type="ECO:0000313" key="1">
    <source>
        <dbReference type="EMBL" id="KAK8572463.1"/>
    </source>
</evidence>
<comment type="caution">
    <text evidence="1">The sequence shown here is derived from an EMBL/GenBank/DDBJ whole genome shotgun (WGS) entry which is preliminary data.</text>
</comment>
<protein>
    <submittedName>
        <fullName evidence="1">Uncharacterized protein</fullName>
    </submittedName>
</protein>
<sequence length="150" mass="16934">MVSKAIEKFGYGHLLTGTRSINEGHDFTCRYPKTYLISRKHGIMTSKVNGLWASSLHGPSQSLCLSVEPFNIVQSDLSFRKKLSNKDVVGFGIEVDKCMGNGWLIPFMKWNCQLVERRNIVKVQALTSQAKKQDLMNKIFDVIIELDPGN</sequence>
<reference evidence="1 2" key="1">
    <citation type="journal article" date="2024" name="G3 (Bethesda)">
        <title>Genome assembly of Hibiscus sabdariffa L. provides insights into metabolisms of medicinal natural products.</title>
        <authorList>
            <person name="Kim T."/>
        </authorList>
    </citation>
    <scope>NUCLEOTIDE SEQUENCE [LARGE SCALE GENOMIC DNA]</scope>
    <source>
        <strain evidence="1">TK-2024</strain>
        <tissue evidence="1">Old leaves</tissue>
    </source>
</reference>
<gene>
    <name evidence="1" type="ORF">V6N12_028516</name>
</gene>
<dbReference type="EMBL" id="JBBPBM010000008">
    <property type="protein sequence ID" value="KAK8572463.1"/>
    <property type="molecule type" value="Genomic_DNA"/>
</dbReference>
<proteinExistence type="predicted"/>
<name>A0ABR2F628_9ROSI</name>
<accession>A0ABR2F628</accession>
<dbReference type="Proteomes" id="UP001472677">
    <property type="component" value="Unassembled WGS sequence"/>
</dbReference>